<dbReference type="EMBL" id="KI517809">
    <property type="protein sequence ID" value="ESQ29890.1"/>
    <property type="molecule type" value="Genomic_DNA"/>
</dbReference>
<dbReference type="AlphaFoldDB" id="V4JWP9"/>
<feature type="compositionally biased region" description="Pro residues" evidence="1">
    <location>
        <begin position="440"/>
        <end position="453"/>
    </location>
</feature>
<dbReference type="PROSITE" id="PS50846">
    <property type="entry name" value="HMA_2"/>
    <property type="match status" value="1"/>
</dbReference>
<keyword evidence="4" id="KW-1185">Reference proteome</keyword>
<dbReference type="SUPFAM" id="SSF53335">
    <property type="entry name" value="S-adenosyl-L-methionine-dependent methyltransferases"/>
    <property type="match status" value="1"/>
</dbReference>
<sequence>MATTVLDLSKFIRDDNDDDEVWVTHYSSNQQILLVGEGDFSFSCCLATRFGSASNICASSLDSYDDVVRKYKKARSNLETLKRLGAILLHGVDATKLQFHRHLHFRRFDRVIFNFPHAGFHSKESDPCQIQKHRKLVFGFFHGASHMLRANGQIHVSHKNNAPFCHWELEELASRCSLALIHCVAFDKCNYPGYENKRGDGSRCDQPFPLGECSTFKFRVSSVAKELYAEKVKWRRAKERESKFPQASSDPLYPLHTQFQAITTRTIISLGNSKILMKMLALFKDQRRLLWKETMPGRAFFIRTMENHQKDNACFVKTFRFKLVKNRTLNALTASMKFITGMDEGLDDMTFKNPYIDPSIHYITFKILQRIVLKMDMSESEKSMKKAMKIASGTSGVRSVSIQGQNDQLVILGEGIDTAELTRELRKKVCHTTIVAVQAAPPPPPQQQRPPQPNHMGHQNEMAPARRCICEIPNSGFCGFCRSMSETPYHQMIAPPYPPPVNYVGYRDDPDGCRIM</sequence>
<evidence type="ECO:0000313" key="3">
    <source>
        <dbReference type="EMBL" id="ESQ29890.1"/>
    </source>
</evidence>
<dbReference type="PANTHER" id="PTHR11538:SF26">
    <property type="entry name" value="FERREDOXIN-FOLD ANTICODON-BINDING DOMAIN-CONTAINING PROTEIN 1"/>
    <property type="match status" value="1"/>
</dbReference>
<dbReference type="OMA" id="FCHWELE"/>
<dbReference type="Gramene" id="ESQ29890">
    <property type="protein sequence ID" value="ESQ29890"/>
    <property type="gene ID" value="EUTSA_v10011398mg"/>
</dbReference>
<dbReference type="PANTHER" id="PTHR11538">
    <property type="entry name" value="PHENYLALANYL-TRNA SYNTHETASE"/>
    <property type="match status" value="1"/>
</dbReference>
<proteinExistence type="predicted"/>
<accession>V4JWP9</accession>
<evidence type="ECO:0000256" key="1">
    <source>
        <dbReference type="SAM" id="MobiDB-lite"/>
    </source>
</evidence>
<dbReference type="KEGG" id="eus:EUTSA_v10011398mg"/>
<dbReference type="InterPro" id="IPR029063">
    <property type="entry name" value="SAM-dependent_MTases_sf"/>
</dbReference>
<dbReference type="GO" id="GO:0046872">
    <property type="term" value="F:metal ion binding"/>
    <property type="evidence" value="ECO:0007669"/>
    <property type="project" value="InterPro"/>
</dbReference>
<evidence type="ECO:0000313" key="4">
    <source>
        <dbReference type="Proteomes" id="UP000030689"/>
    </source>
</evidence>
<dbReference type="eggNOG" id="KOG4174">
    <property type="taxonomic scope" value="Eukaryota"/>
</dbReference>
<evidence type="ECO:0000259" key="2">
    <source>
        <dbReference type="PROSITE" id="PS50846"/>
    </source>
</evidence>
<organism evidence="3 4">
    <name type="scientific">Eutrema salsugineum</name>
    <name type="common">Saltwater cress</name>
    <name type="synonym">Sisymbrium salsugineum</name>
    <dbReference type="NCBI Taxonomy" id="72664"/>
    <lineage>
        <taxon>Eukaryota</taxon>
        <taxon>Viridiplantae</taxon>
        <taxon>Streptophyta</taxon>
        <taxon>Embryophyta</taxon>
        <taxon>Tracheophyta</taxon>
        <taxon>Spermatophyta</taxon>
        <taxon>Magnoliopsida</taxon>
        <taxon>eudicotyledons</taxon>
        <taxon>Gunneridae</taxon>
        <taxon>Pentapetalae</taxon>
        <taxon>rosids</taxon>
        <taxon>malvids</taxon>
        <taxon>Brassicales</taxon>
        <taxon>Brassicaceae</taxon>
        <taxon>Eutremeae</taxon>
        <taxon>Eutrema</taxon>
    </lineage>
</organism>
<name>V4JWP9_EUTSA</name>
<dbReference type="GO" id="GO:0070042">
    <property type="term" value="F:rRNA (uridine-N3-)-methyltransferase activity"/>
    <property type="evidence" value="ECO:0007669"/>
    <property type="project" value="InterPro"/>
</dbReference>
<protein>
    <recommendedName>
        <fullName evidence="2">HMA domain-containing protein</fullName>
    </recommendedName>
</protein>
<dbReference type="Gene3D" id="3.30.70.100">
    <property type="match status" value="1"/>
</dbReference>
<gene>
    <name evidence="3" type="ORF">EUTSA_v10011398mg</name>
</gene>
<dbReference type="Proteomes" id="UP000030689">
    <property type="component" value="Unassembled WGS sequence"/>
</dbReference>
<dbReference type="InterPro" id="IPR006121">
    <property type="entry name" value="HMA_dom"/>
</dbReference>
<dbReference type="GO" id="GO:0070475">
    <property type="term" value="P:rRNA base methylation"/>
    <property type="evidence" value="ECO:0007669"/>
    <property type="project" value="InterPro"/>
</dbReference>
<reference evidence="3 4" key="1">
    <citation type="journal article" date="2013" name="Front. Plant Sci.">
        <title>The Reference Genome of the Halophytic Plant Eutrema salsugineum.</title>
        <authorList>
            <person name="Yang R."/>
            <person name="Jarvis D.E."/>
            <person name="Chen H."/>
            <person name="Beilstein M.A."/>
            <person name="Grimwood J."/>
            <person name="Jenkins J."/>
            <person name="Shu S."/>
            <person name="Prochnik S."/>
            <person name="Xin M."/>
            <person name="Ma C."/>
            <person name="Schmutz J."/>
            <person name="Wing R.A."/>
            <person name="Mitchell-Olds T."/>
            <person name="Schumaker K.S."/>
            <person name="Wang X."/>
        </authorList>
    </citation>
    <scope>NUCLEOTIDE SEQUENCE [LARGE SCALE GENOMIC DNA]</scope>
</reference>
<feature type="domain" description="HMA" evidence="2">
    <location>
        <begin position="368"/>
        <end position="437"/>
    </location>
</feature>
<dbReference type="Pfam" id="PF10354">
    <property type="entry name" value="BMT5-like"/>
    <property type="match status" value="1"/>
</dbReference>
<feature type="region of interest" description="Disordered" evidence="1">
    <location>
        <begin position="439"/>
        <end position="460"/>
    </location>
</feature>
<dbReference type="STRING" id="72664.V4JWP9"/>
<dbReference type="InterPro" id="IPR019446">
    <property type="entry name" value="BMT5-like"/>
</dbReference>
<dbReference type="GO" id="GO:0005737">
    <property type="term" value="C:cytoplasm"/>
    <property type="evidence" value="ECO:0007669"/>
    <property type="project" value="TreeGrafter"/>
</dbReference>
<dbReference type="FunFam" id="3.40.50.150:FF:000440">
    <property type="entry name" value="Os09g0479300 protein"/>
    <property type="match status" value="1"/>
</dbReference>